<dbReference type="Proteomes" id="UP000177088">
    <property type="component" value="Unassembled WGS sequence"/>
</dbReference>
<dbReference type="Pfam" id="PF00535">
    <property type="entry name" value="Glycos_transf_2"/>
    <property type="match status" value="1"/>
</dbReference>
<evidence type="ECO:0000313" key="7">
    <source>
        <dbReference type="EMBL" id="OGL73997.1"/>
    </source>
</evidence>
<dbReference type="PANTHER" id="PTHR48090">
    <property type="entry name" value="UNDECAPRENYL-PHOSPHATE 4-DEOXY-4-FORMAMIDO-L-ARABINOSE TRANSFERASE-RELATED"/>
    <property type="match status" value="1"/>
</dbReference>
<keyword evidence="3" id="KW-0328">Glycosyltransferase</keyword>
<reference evidence="7 8" key="1">
    <citation type="journal article" date="2016" name="Nat. Commun.">
        <title>Thousands of microbial genomes shed light on interconnected biogeochemical processes in an aquifer system.</title>
        <authorList>
            <person name="Anantharaman K."/>
            <person name="Brown C.T."/>
            <person name="Hug L.A."/>
            <person name="Sharon I."/>
            <person name="Castelle C.J."/>
            <person name="Probst A.J."/>
            <person name="Thomas B.C."/>
            <person name="Singh A."/>
            <person name="Wilkins M.J."/>
            <person name="Karaoz U."/>
            <person name="Brodie E.L."/>
            <person name="Williams K.H."/>
            <person name="Hubbard S.S."/>
            <person name="Banfield J.F."/>
        </authorList>
    </citation>
    <scope>NUCLEOTIDE SEQUENCE [LARGE SCALE GENOMIC DNA]</scope>
</reference>
<dbReference type="InterPro" id="IPR001173">
    <property type="entry name" value="Glyco_trans_2-like"/>
</dbReference>
<evidence type="ECO:0000259" key="6">
    <source>
        <dbReference type="Pfam" id="PF00535"/>
    </source>
</evidence>
<evidence type="ECO:0000256" key="1">
    <source>
        <dbReference type="ARBA" id="ARBA00001946"/>
    </source>
</evidence>
<protein>
    <recommendedName>
        <fullName evidence="6">Glycosyltransferase 2-like domain-containing protein</fullName>
    </recommendedName>
</protein>
<gene>
    <name evidence="7" type="ORF">A3C96_00495</name>
</gene>
<dbReference type="InterPro" id="IPR029044">
    <property type="entry name" value="Nucleotide-diphossugar_trans"/>
</dbReference>
<dbReference type="PANTHER" id="PTHR48090:SF10">
    <property type="entry name" value="GLUCOSYL-3-PHOSPHOGLYCERATE SYNTHASE"/>
    <property type="match status" value="1"/>
</dbReference>
<dbReference type="SUPFAM" id="SSF53448">
    <property type="entry name" value="Nucleotide-diphospho-sugar transferases"/>
    <property type="match status" value="1"/>
</dbReference>
<name>A0A1F7U8E8_9BACT</name>
<dbReference type="InterPro" id="IPR050256">
    <property type="entry name" value="Glycosyltransferase_2"/>
</dbReference>
<dbReference type="AlphaFoldDB" id="A0A1F7U8E8"/>
<evidence type="ECO:0000256" key="5">
    <source>
        <dbReference type="ARBA" id="ARBA00022842"/>
    </source>
</evidence>
<evidence type="ECO:0000256" key="3">
    <source>
        <dbReference type="ARBA" id="ARBA00022676"/>
    </source>
</evidence>
<sequence>MPSVAAIIPARNEAATVAAVVASAASSGLFFEVIVVSDGSTDATAAVARRTGADVLELPRSGGKGAALAAGVARTGAPLLCFLDADLVGLNAGHLTAILVPVLSGEAVMCVGRRDFGAVGNFFADLFPAVGGQRAMRREVFMALPATAGYGIEVMLNRLCEVRRWPVRHVLLPGLGHVRKTRKVGLWHGAVGYLRMFSSVAGAWVRARSLRF</sequence>
<keyword evidence="4" id="KW-0808">Transferase</keyword>
<accession>A0A1F7U8E8</accession>
<organism evidence="7 8">
    <name type="scientific">Candidatus Uhrbacteria bacterium RIFCSPHIGHO2_02_FULL_60_10</name>
    <dbReference type="NCBI Taxonomy" id="1802392"/>
    <lineage>
        <taxon>Bacteria</taxon>
        <taxon>Candidatus Uhriibacteriota</taxon>
    </lineage>
</organism>
<evidence type="ECO:0000313" key="8">
    <source>
        <dbReference type="Proteomes" id="UP000177088"/>
    </source>
</evidence>
<feature type="domain" description="Glycosyltransferase 2-like" evidence="6">
    <location>
        <begin position="6"/>
        <end position="117"/>
    </location>
</feature>
<keyword evidence="5" id="KW-0460">Magnesium</keyword>
<evidence type="ECO:0000256" key="2">
    <source>
        <dbReference type="ARBA" id="ARBA00006739"/>
    </source>
</evidence>
<dbReference type="GO" id="GO:0016757">
    <property type="term" value="F:glycosyltransferase activity"/>
    <property type="evidence" value="ECO:0007669"/>
    <property type="project" value="UniProtKB-KW"/>
</dbReference>
<evidence type="ECO:0000256" key="4">
    <source>
        <dbReference type="ARBA" id="ARBA00022679"/>
    </source>
</evidence>
<comment type="similarity">
    <text evidence="2">Belongs to the glycosyltransferase 2 family.</text>
</comment>
<proteinExistence type="inferred from homology"/>
<comment type="cofactor">
    <cofactor evidence="1">
        <name>Mg(2+)</name>
        <dbReference type="ChEBI" id="CHEBI:18420"/>
    </cofactor>
</comment>
<dbReference type="EMBL" id="MGEA01000039">
    <property type="protein sequence ID" value="OGL73997.1"/>
    <property type="molecule type" value="Genomic_DNA"/>
</dbReference>
<dbReference type="Gene3D" id="3.90.550.10">
    <property type="entry name" value="Spore Coat Polysaccharide Biosynthesis Protein SpsA, Chain A"/>
    <property type="match status" value="1"/>
</dbReference>
<comment type="caution">
    <text evidence="7">The sequence shown here is derived from an EMBL/GenBank/DDBJ whole genome shotgun (WGS) entry which is preliminary data.</text>
</comment>